<keyword evidence="7" id="KW-0804">Transcription</keyword>
<dbReference type="PANTHER" id="PTHR10625">
    <property type="entry name" value="HISTONE DEACETYLASE HDAC1-RELATED"/>
    <property type="match status" value="1"/>
</dbReference>
<feature type="region of interest" description="Disordered" evidence="10">
    <location>
        <begin position="384"/>
        <end position="451"/>
    </location>
</feature>
<accession>A0A316Z3Z2</accession>
<evidence type="ECO:0000256" key="7">
    <source>
        <dbReference type="ARBA" id="ARBA00023163"/>
    </source>
</evidence>
<dbReference type="InterPro" id="IPR023801">
    <property type="entry name" value="His_deacetylse_dom"/>
</dbReference>
<gene>
    <name evidence="12" type="ORF">FA09DRAFT_331763</name>
</gene>
<evidence type="ECO:0000313" key="12">
    <source>
        <dbReference type="EMBL" id="PWN95794.1"/>
    </source>
</evidence>
<feature type="compositionally biased region" description="Polar residues" evidence="10">
    <location>
        <begin position="384"/>
        <end position="393"/>
    </location>
</feature>
<dbReference type="SUPFAM" id="SSF52768">
    <property type="entry name" value="Arginase/deacetylase"/>
    <property type="match status" value="1"/>
</dbReference>
<dbReference type="FunFam" id="3.40.800.20:FF:000001">
    <property type="entry name" value="Histone deacetylase"/>
    <property type="match status" value="1"/>
</dbReference>
<evidence type="ECO:0000256" key="2">
    <source>
        <dbReference type="ARBA" id="ARBA00012111"/>
    </source>
</evidence>
<evidence type="ECO:0000256" key="9">
    <source>
        <dbReference type="ARBA" id="ARBA00061569"/>
    </source>
</evidence>
<dbReference type="STRING" id="58919.A0A316Z3Z2"/>
<dbReference type="PRINTS" id="PR01271">
    <property type="entry name" value="HISDACETLASE"/>
</dbReference>
<keyword evidence="4" id="KW-0378">Hydrolase</keyword>
<feature type="region of interest" description="Disordered" evidence="10">
    <location>
        <begin position="487"/>
        <end position="611"/>
    </location>
</feature>
<dbReference type="InterPro" id="IPR037138">
    <property type="entry name" value="His_deacetylse_dom_sf"/>
</dbReference>
<dbReference type="InterPro" id="IPR000286">
    <property type="entry name" value="HDACs"/>
</dbReference>
<dbReference type="GeneID" id="37270716"/>
<dbReference type="RefSeq" id="XP_025596073.1">
    <property type="nucleotide sequence ID" value="XM_025743172.1"/>
</dbReference>
<keyword evidence="6" id="KW-0805">Transcription regulation</keyword>
<protein>
    <recommendedName>
        <fullName evidence="2">histone deacetylase</fullName>
        <ecNumber evidence="2">3.5.1.98</ecNumber>
    </recommendedName>
</protein>
<keyword evidence="13" id="KW-1185">Reference proteome</keyword>
<evidence type="ECO:0000256" key="6">
    <source>
        <dbReference type="ARBA" id="ARBA00023015"/>
    </source>
</evidence>
<dbReference type="EMBL" id="KZ819302">
    <property type="protein sequence ID" value="PWN95794.1"/>
    <property type="molecule type" value="Genomic_DNA"/>
</dbReference>
<sequence>MEPLSTARPAAAPPTRVTYIHDADVGNYSYGYGHPMKPHRMRMTHNLVANYGLQRHMHLVRPARATREQMTAFHTDEYVDFLSRVTPESVTQLTGDGTRFLIGEDCPAFSGLFEFCTISAGGSLAAASALNAGTADVAINWAGGLHHAKKREASGFCYVNDIVLAILELLRTHLRVLYIDIDIHHGDGVEEAFYTTDRVMTVSFHKFGDFFPGTGDVRDVGMKRGKGYAVNVPLKDGVGETEFAGIFRPVLQHIMDWYRPGAVVLQCGADSLAGDKLGCFNLSMRGHADCVSFMKSFGVPLICLGGGGYTIRNVARTWTYETGLLVGQELDEDLPFNEYMQYFGPEYKLDVPMTSMENQNSREYLEGLHARIIDNLRCLNPAPSVQMQETPRNPLNPAELDVSDDEDSDLDERINQRLRDAHVERYGDELSGDEEDDGGDMDLDGLGSSRRASTHGMVRNWSHLGGGTSRLGGDLGARYGSGSSRSLMNGLGRASPSGSTFGAPPPAGLGMGFSNGHAASGSSGSPLPPRPKRSFFAARAKKASPNGGAESATPRQGTAATRPQMPPMIGRATAVDELMSEAGGAAADTPLGGSPRPSSFRDTPPAHMLAT</sequence>
<dbReference type="InterPro" id="IPR003084">
    <property type="entry name" value="HDAC_I/II"/>
</dbReference>
<dbReference type="GO" id="GO:0032221">
    <property type="term" value="C:Rpd3S complex"/>
    <property type="evidence" value="ECO:0007669"/>
    <property type="project" value="UniProtKB-ARBA"/>
</dbReference>
<comment type="similarity">
    <text evidence="9">Belongs to the histone deacetylase family. HD Type 1 subfamily.</text>
</comment>
<evidence type="ECO:0000259" key="11">
    <source>
        <dbReference type="Pfam" id="PF00850"/>
    </source>
</evidence>
<dbReference type="Pfam" id="PF00850">
    <property type="entry name" value="Hist_deacetyl"/>
    <property type="match status" value="1"/>
</dbReference>
<feature type="compositionally biased region" description="Acidic residues" evidence="10">
    <location>
        <begin position="401"/>
        <end position="410"/>
    </location>
</feature>
<evidence type="ECO:0000256" key="5">
    <source>
        <dbReference type="ARBA" id="ARBA00022853"/>
    </source>
</evidence>
<evidence type="ECO:0000256" key="8">
    <source>
        <dbReference type="ARBA" id="ARBA00023242"/>
    </source>
</evidence>
<reference evidence="12 13" key="1">
    <citation type="journal article" date="2018" name="Mol. Biol. Evol.">
        <title>Broad Genomic Sampling Reveals a Smut Pathogenic Ancestry of the Fungal Clade Ustilaginomycotina.</title>
        <authorList>
            <person name="Kijpornyongpan T."/>
            <person name="Mondo S.J."/>
            <person name="Barry K."/>
            <person name="Sandor L."/>
            <person name="Lee J."/>
            <person name="Lipzen A."/>
            <person name="Pangilinan J."/>
            <person name="LaButti K."/>
            <person name="Hainaut M."/>
            <person name="Henrissat B."/>
            <person name="Grigoriev I.V."/>
            <person name="Spatafora J.W."/>
            <person name="Aime M.C."/>
        </authorList>
    </citation>
    <scope>NUCLEOTIDE SEQUENCE [LARGE SCALE GENOMIC DNA]</scope>
    <source>
        <strain evidence="12 13">MCA 4186</strain>
    </source>
</reference>
<name>A0A316Z3Z2_9BASI</name>
<evidence type="ECO:0000256" key="1">
    <source>
        <dbReference type="ARBA" id="ARBA00004123"/>
    </source>
</evidence>
<dbReference type="InterPro" id="IPR023696">
    <property type="entry name" value="Ureohydrolase_dom_sf"/>
</dbReference>
<dbReference type="PRINTS" id="PR01270">
    <property type="entry name" value="HDASUPER"/>
</dbReference>
<dbReference type="EC" id="3.5.1.98" evidence="2"/>
<feature type="compositionally biased region" description="Acidic residues" evidence="10">
    <location>
        <begin position="430"/>
        <end position="443"/>
    </location>
</feature>
<organism evidence="12 13">
    <name type="scientific">Tilletiopsis washingtonensis</name>
    <dbReference type="NCBI Taxonomy" id="58919"/>
    <lineage>
        <taxon>Eukaryota</taxon>
        <taxon>Fungi</taxon>
        <taxon>Dikarya</taxon>
        <taxon>Basidiomycota</taxon>
        <taxon>Ustilaginomycotina</taxon>
        <taxon>Exobasidiomycetes</taxon>
        <taxon>Entylomatales</taxon>
        <taxon>Entylomatales incertae sedis</taxon>
        <taxon>Tilletiopsis</taxon>
    </lineage>
</organism>
<evidence type="ECO:0000256" key="4">
    <source>
        <dbReference type="ARBA" id="ARBA00022801"/>
    </source>
</evidence>
<dbReference type="GO" id="GO:0141221">
    <property type="term" value="F:histone deacetylase activity, hydrolytic mechanism"/>
    <property type="evidence" value="ECO:0007669"/>
    <property type="project" value="UniProtKB-EC"/>
</dbReference>
<dbReference type="Proteomes" id="UP000245946">
    <property type="component" value="Unassembled WGS sequence"/>
</dbReference>
<dbReference type="OrthoDB" id="1918432at2759"/>
<evidence type="ECO:0000256" key="10">
    <source>
        <dbReference type="SAM" id="MobiDB-lite"/>
    </source>
</evidence>
<feature type="domain" description="Histone deacetylase" evidence="11">
    <location>
        <begin position="34"/>
        <end position="322"/>
    </location>
</feature>
<proteinExistence type="inferred from homology"/>
<comment type="subcellular location">
    <subcellularLocation>
        <location evidence="1">Nucleus</location>
    </subcellularLocation>
</comment>
<keyword evidence="3" id="KW-0678">Repressor</keyword>
<evidence type="ECO:0000313" key="13">
    <source>
        <dbReference type="Proteomes" id="UP000245946"/>
    </source>
</evidence>
<keyword evidence="5" id="KW-0156">Chromatin regulator</keyword>
<feature type="compositionally biased region" description="Basic and acidic residues" evidence="10">
    <location>
        <begin position="411"/>
        <end position="428"/>
    </location>
</feature>
<dbReference type="GO" id="GO:0070210">
    <property type="term" value="C:Rpd3L-Expanded complex"/>
    <property type="evidence" value="ECO:0007669"/>
    <property type="project" value="TreeGrafter"/>
</dbReference>
<evidence type="ECO:0000256" key="3">
    <source>
        <dbReference type="ARBA" id="ARBA00022491"/>
    </source>
</evidence>
<keyword evidence="8" id="KW-0539">Nucleus</keyword>
<dbReference type="AlphaFoldDB" id="A0A316Z3Z2"/>
<dbReference type="PANTHER" id="PTHR10625:SF2">
    <property type="entry name" value="HISTONE DEACETYLASE"/>
    <property type="match status" value="1"/>
</dbReference>
<dbReference type="Gene3D" id="3.40.800.20">
    <property type="entry name" value="Histone deacetylase domain"/>
    <property type="match status" value="1"/>
</dbReference>
<dbReference type="GO" id="GO:0031507">
    <property type="term" value="P:heterochromatin formation"/>
    <property type="evidence" value="ECO:0007669"/>
    <property type="project" value="TreeGrafter"/>
</dbReference>